<dbReference type="Gene3D" id="3.30.1330.120">
    <property type="entry name" value="2-methylcitrate dehydratase PrpD"/>
    <property type="match status" value="1"/>
</dbReference>
<evidence type="ECO:0000313" key="4">
    <source>
        <dbReference type="EMBL" id="EAU00918.1"/>
    </source>
</evidence>
<dbReference type="STRING" id="360105.CCV52592_1204"/>
<dbReference type="AlphaFoldDB" id="A7GWX4"/>
<organism evidence="4 5">
    <name type="scientific">Campylobacter curvus (strain 525.92)</name>
    <dbReference type="NCBI Taxonomy" id="360105"/>
    <lineage>
        <taxon>Bacteria</taxon>
        <taxon>Pseudomonadati</taxon>
        <taxon>Campylobacterota</taxon>
        <taxon>Epsilonproteobacteria</taxon>
        <taxon>Campylobacterales</taxon>
        <taxon>Campylobacteraceae</taxon>
        <taxon>Campylobacter</taxon>
    </lineage>
</organism>
<dbReference type="InterPro" id="IPR042183">
    <property type="entry name" value="MmgE/PrpD_sf_1"/>
</dbReference>
<sequence length="449" mass="48884">MYSDDIARFVSNLKFDRIPKDVISRAKELMLDCVGVAIAGSSEMSVKNAIKALEKLPSSKGECKIWGHRKKLAPNFAAMINAISSHALDFDDTHTGAIVHASAILTPLCLSYADFLNISHKRILTAFVAGWEVAARVGIASKGGFHKRGFHTTAIAGIFGATAAASVIFGLDKNECVNALGLAGSYAGGINEFLSNGSNSKVIHVANCLNNAIMATNFAKCGMSGPASVFEGRDNIFKTFGVESECDKKGLTKGLGKIWQTMQVSIKPYPSCHFAHGLIECAILLRNDGLKSDDIKSIKCFVNGVAANFICDPMDAKYAPKTAYEAKFSMPFLMALAFFDGKIEIKSYENLNRADVINFAKKISYERRENSGFPKYFPGHIEAILNSGESLKKDVFINRGNFDNPLGIDEIFEKFTRCVGAKMSPNKILALKNAIANYENLKEPLDKIL</sequence>
<evidence type="ECO:0000259" key="2">
    <source>
        <dbReference type="Pfam" id="PF03972"/>
    </source>
</evidence>
<feature type="domain" description="MmgE/PrpD N-terminal" evidence="2">
    <location>
        <begin position="5"/>
        <end position="240"/>
    </location>
</feature>
<name>A7GWX4_CAMC5</name>
<dbReference type="PANTHER" id="PTHR16943:SF8">
    <property type="entry name" value="2-METHYLCITRATE DEHYDRATASE"/>
    <property type="match status" value="1"/>
</dbReference>
<dbReference type="Pfam" id="PF03972">
    <property type="entry name" value="MmgE_PrpD_N"/>
    <property type="match status" value="1"/>
</dbReference>
<dbReference type="PANTHER" id="PTHR16943">
    <property type="entry name" value="2-METHYLCITRATE DEHYDRATASE-RELATED"/>
    <property type="match status" value="1"/>
</dbReference>
<dbReference type="KEGG" id="ccv:CCV52592_1204"/>
<accession>A7GWX4</accession>
<keyword evidence="5" id="KW-1185">Reference proteome</keyword>
<feature type="domain" description="MmgE/PrpD C-terminal" evidence="3">
    <location>
        <begin position="269"/>
        <end position="427"/>
    </location>
</feature>
<protein>
    <submittedName>
        <fullName evidence="4">MmgE/PrpD family protein</fullName>
    </submittedName>
</protein>
<dbReference type="InterPro" id="IPR045337">
    <property type="entry name" value="MmgE_PrpD_C"/>
</dbReference>
<dbReference type="RefSeq" id="WP_011991913.1">
    <property type="nucleotide sequence ID" value="NC_009715.2"/>
</dbReference>
<dbReference type="HOGENOM" id="CLU_026574_1_1_7"/>
<dbReference type="InterPro" id="IPR036148">
    <property type="entry name" value="MmgE/PrpD_sf"/>
</dbReference>
<dbReference type="InterPro" id="IPR005656">
    <property type="entry name" value="MmgE_PrpD"/>
</dbReference>
<dbReference type="InterPro" id="IPR045336">
    <property type="entry name" value="MmgE_PrpD_N"/>
</dbReference>
<dbReference type="GO" id="GO:0016829">
    <property type="term" value="F:lyase activity"/>
    <property type="evidence" value="ECO:0007669"/>
    <property type="project" value="InterPro"/>
</dbReference>
<dbReference type="Pfam" id="PF19305">
    <property type="entry name" value="MmgE_PrpD_C"/>
    <property type="match status" value="1"/>
</dbReference>
<gene>
    <name evidence="4" type="ORF">CCV52592_1204</name>
</gene>
<dbReference type="SUPFAM" id="SSF103378">
    <property type="entry name" value="2-methylcitrate dehydratase PrpD"/>
    <property type="match status" value="1"/>
</dbReference>
<evidence type="ECO:0000313" key="5">
    <source>
        <dbReference type="Proteomes" id="UP000006380"/>
    </source>
</evidence>
<reference evidence="4" key="1">
    <citation type="submission" date="2016-07" db="EMBL/GenBank/DDBJ databases">
        <title>Comparative genomics of the Campylobacter concisus group.</title>
        <authorList>
            <person name="Miller W.G."/>
            <person name="Yee E."/>
            <person name="Chapman M.H."/>
            <person name="Huynh S."/>
            <person name="Bono J.L."/>
            <person name="On S.L.W."/>
            <person name="StLeger J."/>
            <person name="Foster G."/>
            <person name="Parker C.T."/>
        </authorList>
    </citation>
    <scope>NUCLEOTIDE SEQUENCE</scope>
    <source>
        <strain evidence="4">525.92</strain>
    </source>
</reference>
<dbReference type="EMBL" id="CP000767">
    <property type="protein sequence ID" value="EAU00918.1"/>
    <property type="molecule type" value="Genomic_DNA"/>
</dbReference>
<evidence type="ECO:0000256" key="1">
    <source>
        <dbReference type="ARBA" id="ARBA00006174"/>
    </source>
</evidence>
<dbReference type="Gene3D" id="1.10.4100.10">
    <property type="entry name" value="2-methylcitrate dehydratase PrpD"/>
    <property type="match status" value="1"/>
</dbReference>
<dbReference type="OrthoDB" id="9795089at2"/>
<proteinExistence type="inferred from homology"/>
<evidence type="ECO:0000259" key="3">
    <source>
        <dbReference type="Pfam" id="PF19305"/>
    </source>
</evidence>
<dbReference type="InterPro" id="IPR042188">
    <property type="entry name" value="MmgE/PrpD_sf_2"/>
</dbReference>
<comment type="similarity">
    <text evidence="1">Belongs to the PrpD family.</text>
</comment>
<dbReference type="Proteomes" id="UP000006380">
    <property type="component" value="Chromosome"/>
</dbReference>